<gene>
    <name evidence="1" type="ORF">C7T94_17550</name>
</gene>
<accession>A0A2T3HHY9</accession>
<reference evidence="1 2" key="1">
    <citation type="submission" date="2018-03" db="EMBL/GenBank/DDBJ databases">
        <authorList>
            <person name="Keele B.F."/>
        </authorList>
    </citation>
    <scope>NUCLEOTIDE SEQUENCE [LARGE SCALE GENOMIC DNA]</scope>
    <source>
        <strain evidence="1 2">YL28-9</strain>
    </source>
</reference>
<organism evidence="1 2">
    <name type="scientific">Pedobacter yulinensis</name>
    <dbReference type="NCBI Taxonomy" id="2126353"/>
    <lineage>
        <taxon>Bacteria</taxon>
        <taxon>Pseudomonadati</taxon>
        <taxon>Bacteroidota</taxon>
        <taxon>Sphingobacteriia</taxon>
        <taxon>Sphingobacteriales</taxon>
        <taxon>Sphingobacteriaceae</taxon>
        <taxon>Pedobacter</taxon>
    </lineage>
</organism>
<proteinExistence type="predicted"/>
<sequence>MDMMINPVNDAAAGGRDHNAPAVACRRCGNQECYRIRRGTLARSLFSWLNLRHYRCAKCRRKFYVLT</sequence>
<dbReference type="EMBL" id="PYLS01000007">
    <property type="protein sequence ID" value="PST81991.1"/>
    <property type="molecule type" value="Genomic_DNA"/>
</dbReference>
<evidence type="ECO:0000313" key="2">
    <source>
        <dbReference type="Proteomes" id="UP000240912"/>
    </source>
</evidence>
<name>A0A2T3HHY9_9SPHI</name>
<evidence type="ECO:0000313" key="1">
    <source>
        <dbReference type="EMBL" id="PST81991.1"/>
    </source>
</evidence>
<protein>
    <submittedName>
        <fullName evidence="1">Uncharacterized protein</fullName>
    </submittedName>
</protein>
<keyword evidence="2" id="KW-1185">Reference proteome</keyword>
<dbReference type="OrthoDB" id="673504at2"/>
<dbReference type="Proteomes" id="UP000240912">
    <property type="component" value="Unassembled WGS sequence"/>
</dbReference>
<dbReference type="AlphaFoldDB" id="A0A2T3HHY9"/>
<comment type="caution">
    <text evidence="1">The sequence shown here is derived from an EMBL/GenBank/DDBJ whole genome shotgun (WGS) entry which is preliminary data.</text>
</comment>